<dbReference type="AlphaFoldDB" id="A0A0E9WGA4"/>
<sequence>MQLSRYASSKCRIFTKSQFLPYRSQEDIHFHAYITNRALICMFKSYPRILVGYCGTTWPISTAVVQWLDMNSSTHPC</sequence>
<proteinExistence type="predicted"/>
<evidence type="ECO:0000313" key="1">
    <source>
        <dbReference type="EMBL" id="JAH89306.1"/>
    </source>
</evidence>
<dbReference type="EMBL" id="GBXM01019271">
    <property type="protein sequence ID" value="JAH89306.1"/>
    <property type="molecule type" value="Transcribed_RNA"/>
</dbReference>
<reference evidence="1" key="2">
    <citation type="journal article" date="2015" name="Fish Shellfish Immunol.">
        <title>Early steps in the European eel (Anguilla anguilla)-Vibrio vulnificus interaction in the gills: Role of the RtxA13 toxin.</title>
        <authorList>
            <person name="Callol A."/>
            <person name="Pajuelo D."/>
            <person name="Ebbesson L."/>
            <person name="Teles M."/>
            <person name="MacKenzie S."/>
            <person name="Amaro C."/>
        </authorList>
    </citation>
    <scope>NUCLEOTIDE SEQUENCE</scope>
</reference>
<reference evidence="1" key="1">
    <citation type="submission" date="2014-11" db="EMBL/GenBank/DDBJ databases">
        <authorList>
            <person name="Amaro Gonzalez C."/>
        </authorList>
    </citation>
    <scope>NUCLEOTIDE SEQUENCE</scope>
</reference>
<organism evidence="1">
    <name type="scientific">Anguilla anguilla</name>
    <name type="common">European freshwater eel</name>
    <name type="synonym">Muraena anguilla</name>
    <dbReference type="NCBI Taxonomy" id="7936"/>
    <lineage>
        <taxon>Eukaryota</taxon>
        <taxon>Metazoa</taxon>
        <taxon>Chordata</taxon>
        <taxon>Craniata</taxon>
        <taxon>Vertebrata</taxon>
        <taxon>Euteleostomi</taxon>
        <taxon>Actinopterygii</taxon>
        <taxon>Neopterygii</taxon>
        <taxon>Teleostei</taxon>
        <taxon>Anguilliformes</taxon>
        <taxon>Anguillidae</taxon>
        <taxon>Anguilla</taxon>
    </lineage>
</organism>
<name>A0A0E9WGA4_ANGAN</name>
<protein>
    <submittedName>
        <fullName evidence="1">Uncharacterized protein</fullName>
    </submittedName>
</protein>
<accession>A0A0E9WGA4</accession>